<dbReference type="PANTHER" id="PTHR35891:SF3">
    <property type="entry name" value="THIOL:DISULFIDE INTERCHANGE PROTEIN DSBL"/>
    <property type="match status" value="1"/>
</dbReference>
<evidence type="ECO:0000256" key="6">
    <source>
        <dbReference type="SAM" id="SignalP"/>
    </source>
</evidence>
<keyword evidence="5" id="KW-0676">Redox-active center</keyword>
<feature type="chain" id="PRO_5015918809" description="Thiol:disulfide interchange protein DsbA" evidence="6">
    <location>
        <begin position="30"/>
        <end position="218"/>
    </location>
</feature>
<evidence type="ECO:0000256" key="4">
    <source>
        <dbReference type="ARBA" id="ARBA00023157"/>
    </source>
</evidence>
<dbReference type="CDD" id="cd03019">
    <property type="entry name" value="DsbA_DsbA"/>
    <property type="match status" value="1"/>
</dbReference>
<dbReference type="OrthoDB" id="9784896at2"/>
<evidence type="ECO:0000256" key="1">
    <source>
        <dbReference type="ARBA" id="ARBA00005791"/>
    </source>
</evidence>
<gene>
    <name evidence="8" type="ORF">C7C46_10655</name>
</gene>
<name>A0A2V4NYK5_9ACTN</name>
<dbReference type="Pfam" id="PF01323">
    <property type="entry name" value="DSBA"/>
    <property type="match status" value="1"/>
</dbReference>
<dbReference type="InterPro" id="IPR036249">
    <property type="entry name" value="Thioredoxin-like_sf"/>
</dbReference>
<feature type="signal peptide" evidence="6">
    <location>
        <begin position="1"/>
        <end position="29"/>
    </location>
</feature>
<reference evidence="8 9" key="1">
    <citation type="submission" date="2018-03" db="EMBL/GenBank/DDBJ databases">
        <title>Bioinformatic expansion and discovery of thiopeptide antibiotics.</title>
        <authorList>
            <person name="Schwalen C.J."/>
            <person name="Hudson G.A."/>
            <person name="Mitchell D.A."/>
        </authorList>
    </citation>
    <scope>NUCLEOTIDE SEQUENCE [LARGE SCALE GENOMIC DNA]</scope>
    <source>
        <strain evidence="8 9">ATCC 21389</strain>
    </source>
</reference>
<evidence type="ECO:0000256" key="5">
    <source>
        <dbReference type="ARBA" id="ARBA00023284"/>
    </source>
</evidence>
<evidence type="ECO:0000259" key="7">
    <source>
        <dbReference type="Pfam" id="PF01323"/>
    </source>
</evidence>
<evidence type="ECO:0000256" key="3">
    <source>
        <dbReference type="ARBA" id="ARBA00022729"/>
    </source>
</evidence>
<dbReference type="RefSeq" id="WP_110668240.1">
    <property type="nucleotide sequence ID" value="NZ_PYBW01000032.1"/>
</dbReference>
<dbReference type="InterPro" id="IPR023205">
    <property type="entry name" value="DsbA/DsbL"/>
</dbReference>
<evidence type="ECO:0000313" key="8">
    <source>
        <dbReference type="EMBL" id="PYC82167.1"/>
    </source>
</evidence>
<dbReference type="EMBL" id="PYBW01000032">
    <property type="protein sequence ID" value="PYC82167.1"/>
    <property type="molecule type" value="Genomic_DNA"/>
</dbReference>
<dbReference type="PANTHER" id="PTHR35891">
    <property type="entry name" value="THIOL:DISULFIDE INTERCHANGE PROTEIN DSBA"/>
    <property type="match status" value="1"/>
</dbReference>
<comment type="caution">
    <text evidence="8">The sequence shown here is derived from an EMBL/GenBank/DDBJ whole genome shotgun (WGS) entry which is preliminary data.</text>
</comment>
<organism evidence="8 9">
    <name type="scientific">Streptomyces tateyamensis</name>
    <dbReference type="NCBI Taxonomy" id="565073"/>
    <lineage>
        <taxon>Bacteria</taxon>
        <taxon>Bacillati</taxon>
        <taxon>Actinomycetota</taxon>
        <taxon>Actinomycetes</taxon>
        <taxon>Kitasatosporales</taxon>
        <taxon>Streptomycetaceae</taxon>
        <taxon>Streptomyces</taxon>
    </lineage>
</organism>
<keyword evidence="3 6" id="KW-0732">Signal</keyword>
<sequence>MQPVTRAVLLVVSAVSALSSTLAPLPAAADAPYNTLRHPQQVRDSGKREVVEVFWYGCLHSQLLEKPLEEWAARQPSDVVLHRIPAVWAGAPEQDEQRAHARLYFTLDKLGQVDRLQQAVFRSVRQDGADLTTEQAAADWAERHEVDRQKFTAAYESDEVRREVDQAPDDRVRYEVNELPTAVVQGQWSTTPTRAGGVDQIPAVLDQLLAQVRSARRP</sequence>
<keyword evidence="9" id="KW-1185">Reference proteome</keyword>
<dbReference type="PIRSF" id="PIRSF001488">
    <property type="entry name" value="Tdi_protein"/>
    <property type="match status" value="1"/>
</dbReference>
<proteinExistence type="inferred from homology"/>
<keyword evidence="4" id="KW-1015">Disulfide bond</keyword>
<evidence type="ECO:0000256" key="2">
    <source>
        <dbReference type="ARBA" id="ARBA00013831"/>
    </source>
</evidence>
<dbReference type="Gene3D" id="3.40.30.10">
    <property type="entry name" value="Glutaredoxin"/>
    <property type="match status" value="1"/>
</dbReference>
<dbReference type="GO" id="GO:0016491">
    <property type="term" value="F:oxidoreductase activity"/>
    <property type="evidence" value="ECO:0007669"/>
    <property type="project" value="InterPro"/>
</dbReference>
<dbReference type="InterPro" id="IPR001853">
    <property type="entry name" value="DSBA-like_thioredoxin_dom"/>
</dbReference>
<comment type="similarity">
    <text evidence="1">Belongs to the thioredoxin family. DsbA subfamily.</text>
</comment>
<dbReference type="AlphaFoldDB" id="A0A2V4NYK5"/>
<accession>A0A2V4NYK5</accession>
<dbReference type="InterPro" id="IPR050824">
    <property type="entry name" value="Thiol_disulfide_DsbA"/>
</dbReference>
<dbReference type="Proteomes" id="UP000248039">
    <property type="component" value="Unassembled WGS sequence"/>
</dbReference>
<evidence type="ECO:0000313" key="9">
    <source>
        <dbReference type="Proteomes" id="UP000248039"/>
    </source>
</evidence>
<dbReference type="SUPFAM" id="SSF52833">
    <property type="entry name" value="Thioredoxin-like"/>
    <property type="match status" value="1"/>
</dbReference>
<feature type="domain" description="DSBA-like thioredoxin" evidence="7">
    <location>
        <begin position="66"/>
        <end position="205"/>
    </location>
</feature>
<protein>
    <recommendedName>
        <fullName evidence="2">Thiol:disulfide interchange protein DsbA</fullName>
    </recommendedName>
</protein>